<dbReference type="Gene3D" id="3.40.50.800">
    <property type="entry name" value="Anticodon-binding domain"/>
    <property type="match status" value="1"/>
</dbReference>
<dbReference type="InterPro" id="IPR017449">
    <property type="entry name" value="Pro-tRNA_synth_II"/>
</dbReference>
<evidence type="ECO:0000256" key="1">
    <source>
        <dbReference type="ARBA" id="ARBA00022490"/>
    </source>
</evidence>
<organism evidence="10 11">
    <name type="scientific">Croceicoccus marinus</name>
    <dbReference type="NCBI Taxonomy" id="450378"/>
    <lineage>
        <taxon>Bacteria</taxon>
        <taxon>Pseudomonadati</taxon>
        <taxon>Pseudomonadota</taxon>
        <taxon>Alphaproteobacteria</taxon>
        <taxon>Sphingomonadales</taxon>
        <taxon>Erythrobacteraceae</taxon>
        <taxon>Croceicoccus</taxon>
    </lineage>
</organism>
<dbReference type="Proteomes" id="UP000515297">
    <property type="component" value="Chromosome"/>
</dbReference>
<dbReference type="GO" id="GO:0005524">
    <property type="term" value="F:ATP binding"/>
    <property type="evidence" value="ECO:0007669"/>
    <property type="project" value="UniProtKB-UniRule"/>
</dbReference>
<feature type="domain" description="Aminoacyl-transfer RNA synthetases class-II family profile" evidence="9">
    <location>
        <begin position="34"/>
        <end position="324"/>
    </location>
</feature>
<dbReference type="InterPro" id="IPR033721">
    <property type="entry name" value="ProRS_core_arch_euk"/>
</dbReference>
<comment type="domain">
    <text evidence="8">Consists of three domains: the N-terminal catalytic domain, the anticodon-binding domain and the C-terminal extension.</text>
</comment>
<dbReference type="InterPro" id="IPR045864">
    <property type="entry name" value="aa-tRNA-synth_II/BPL/LPL"/>
</dbReference>
<keyword evidence="4 8" id="KW-0067">ATP-binding</keyword>
<comment type="subunit">
    <text evidence="8">Homodimer.</text>
</comment>
<keyword evidence="2 8" id="KW-0436">Ligase</keyword>
<evidence type="ECO:0000256" key="3">
    <source>
        <dbReference type="ARBA" id="ARBA00022741"/>
    </source>
</evidence>
<dbReference type="GO" id="GO:0006433">
    <property type="term" value="P:prolyl-tRNA aminoacylation"/>
    <property type="evidence" value="ECO:0007669"/>
    <property type="project" value="UniProtKB-UniRule"/>
</dbReference>
<dbReference type="PANTHER" id="PTHR43382">
    <property type="entry name" value="PROLYL-TRNA SYNTHETASE"/>
    <property type="match status" value="1"/>
</dbReference>
<dbReference type="SUPFAM" id="SSF52954">
    <property type="entry name" value="Class II aaRS ABD-related"/>
    <property type="match status" value="1"/>
</dbReference>
<dbReference type="InterPro" id="IPR016061">
    <property type="entry name" value="Pro-tRNA_ligase_II_C"/>
</dbReference>
<dbReference type="GO" id="GO:0004827">
    <property type="term" value="F:proline-tRNA ligase activity"/>
    <property type="evidence" value="ECO:0007669"/>
    <property type="project" value="UniProtKB-UniRule"/>
</dbReference>
<evidence type="ECO:0000313" key="11">
    <source>
        <dbReference type="Proteomes" id="UP000515297"/>
    </source>
</evidence>
<dbReference type="Gene3D" id="3.30.110.30">
    <property type="entry name" value="C-terminal domain of ProRS"/>
    <property type="match status" value="1"/>
</dbReference>
<reference evidence="10 11" key="1">
    <citation type="submission" date="2020-08" db="EMBL/GenBank/DDBJ databases">
        <authorList>
            <person name="Liu G."/>
            <person name="Sun C."/>
        </authorList>
    </citation>
    <scope>NUCLEOTIDE SEQUENCE [LARGE SCALE GENOMIC DNA]</scope>
    <source>
        <strain evidence="10 11">OT19</strain>
    </source>
</reference>
<keyword evidence="3 8" id="KW-0547">Nucleotide-binding</keyword>
<dbReference type="InterPro" id="IPR006195">
    <property type="entry name" value="aa-tRNA-synth_II"/>
</dbReference>
<comment type="subcellular location">
    <subcellularLocation>
        <location evidence="8">Cytoplasm</location>
    </subcellularLocation>
</comment>
<comment type="function">
    <text evidence="8">Catalyzes the attachment of proline to tRNA(Pro) in a two-step reaction: proline is first activated by ATP to form Pro-AMP and then transferred to the acceptor end of tRNA(Pro).</text>
</comment>
<keyword evidence="1 8" id="KW-0963">Cytoplasm</keyword>
<dbReference type="InterPro" id="IPR004154">
    <property type="entry name" value="Anticodon-bd"/>
</dbReference>
<evidence type="ECO:0000256" key="7">
    <source>
        <dbReference type="ARBA" id="ARBA00047671"/>
    </source>
</evidence>
<evidence type="ECO:0000313" key="10">
    <source>
        <dbReference type="EMBL" id="QNE03981.1"/>
    </source>
</evidence>
<evidence type="ECO:0000256" key="6">
    <source>
        <dbReference type="ARBA" id="ARBA00023146"/>
    </source>
</evidence>
<protein>
    <recommendedName>
        <fullName evidence="8">Proline--tRNA ligase</fullName>
        <ecNumber evidence="8">6.1.1.15</ecNumber>
    </recommendedName>
    <alternativeName>
        <fullName evidence="8">Prolyl-tRNA synthetase</fullName>
        <shortName evidence="8">ProRS</shortName>
    </alternativeName>
</protein>
<gene>
    <name evidence="8" type="primary">proS</name>
    <name evidence="10" type="ORF">H4O24_08070</name>
</gene>
<dbReference type="SMART" id="SM00946">
    <property type="entry name" value="ProRS-C_1"/>
    <property type="match status" value="1"/>
</dbReference>
<dbReference type="SUPFAM" id="SSF55681">
    <property type="entry name" value="Class II aaRS and biotin synthetases"/>
    <property type="match status" value="1"/>
</dbReference>
<dbReference type="CDD" id="cd00778">
    <property type="entry name" value="ProRS_core_arch_euk"/>
    <property type="match status" value="1"/>
</dbReference>
<sequence>MFRPRRRAPFPKVCRLVNAPSTSQNQSQQATIRHALDITRKDDFAAWYQAVVSQADLAEESGVRGCMVIKPWGWGIWERIQRLLDDRIKETGHENCYFPLFIPLSYFAKEAEHVEGFAKEMAVVTHHRLKSENGALVVDPDAKLEEPLVVRPTSETVIGQAMGRWIQSWRDLPLKLNQWANVVRWEMRTRMFLRTSEFLWQEGHTAHATGEDAMEETLLMLEVYRSFAEDVLAIPVIAGEKPENERFPGADATYSIEAMMQDGKALQAGTSHYLGTTFSQAADISYQDDQGAQQLCHTTSWGVSTRLIGGVIMTHGDDDGLRVPPRIAPHQIIVLPMLRGKDGDGDIIAYCEEIRKTLTTQDAFREPVRVLLDQRPGKAAQKRWDWVRKGAPIIVEVGPRDMASEQVSVLRRDRLWREDGKADINGESRDDFLFNAASLLEEIQENLFTEAQTRRDEAIRTDIENMDAVAEYFAEGADKPGWIRAAWSRPTGEALDRIVEQLKALKLTLRNIPNEGGKPEAACIFTGEEAAEYIYIARAY</sequence>
<evidence type="ECO:0000256" key="5">
    <source>
        <dbReference type="ARBA" id="ARBA00022917"/>
    </source>
</evidence>
<dbReference type="SUPFAM" id="SSF64586">
    <property type="entry name" value="C-terminal domain of ProRS"/>
    <property type="match status" value="1"/>
</dbReference>
<comment type="similarity">
    <text evidence="8">Belongs to the class-II aminoacyl-tRNA synthetase family. ProS type 3 subfamily.</text>
</comment>
<keyword evidence="5 8" id="KW-0648">Protein biosynthesis</keyword>
<dbReference type="Gene3D" id="3.30.930.10">
    <property type="entry name" value="Bira Bifunctional Protein, Domain 2"/>
    <property type="match status" value="1"/>
</dbReference>
<evidence type="ECO:0000256" key="8">
    <source>
        <dbReference type="HAMAP-Rule" id="MF_01571"/>
    </source>
</evidence>
<dbReference type="InterPro" id="IPR002314">
    <property type="entry name" value="aa-tRNA-synt_IIb"/>
</dbReference>
<keyword evidence="6 8" id="KW-0030">Aminoacyl-tRNA synthetase</keyword>
<name>A0A7G6VQG6_9SPHN</name>
<dbReference type="PROSITE" id="PS50862">
    <property type="entry name" value="AA_TRNA_LIGASE_II"/>
    <property type="match status" value="1"/>
</dbReference>
<dbReference type="NCBIfam" id="TIGR00408">
    <property type="entry name" value="proS_fam_I"/>
    <property type="match status" value="1"/>
</dbReference>
<dbReference type="InterPro" id="IPR036621">
    <property type="entry name" value="Anticodon-bd_dom_sf"/>
</dbReference>
<dbReference type="GO" id="GO:0005737">
    <property type="term" value="C:cytoplasm"/>
    <property type="evidence" value="ECO:0007669"/>
    <property type="project" value="UniProtKB-SubCell"/>
</dbReference>
<dbReference type="Pfam" id="PF00587">
    <property type="entry name" value="tRNA-synt_2b"/>
    <property type="match status" value="1"/>
</dbReference>
<evidence type="ECO:0000256" key="2">
    <source>
        <dbReference type="ARBA" id="ARBA00022598"/>
    </source>
</evidence>
<dbReference type="HAMAP" id="MF_01571">
    <property type="entry name" value="Pro_tRNA_synth_type3"/>
    <property type="match status" value="1"/>
</dbReference>
<dbReference type="EC" id="6.1.1.15" evidence="8"/>
<dbReference type="InterPro" id="IPR004499">
    <property type="entry name" value="Pro-tRNA-ligase_IIa_arc-type"/>
</dbReference>
<dbReference type="EMBL" id="CP060052">
    <property type="protein sequence ID" value="QNE03981.1"/>
    <property type="molecule type" value="Genomic_DNA"/>
</dbReference>
<dbReference type="FunFam" id="3.30.930.10:FF:000037">
    <property type="entry name" value="Proline--tRNA ligase"/>
    <property type="match status" value="1"/>
</dbReference>
<evidence type="ECO:0000256" key="4">
    <source>
        <dbReference type="ARBA" id="ARBA00022840"/>
    </source>
</evidence>
<dbReference type="Pfam" id="PF03129">
    <property type="entry name" value="HGTP_anticodon"/>
    <property type="match status" value="1"/>
</dbReference>
<accession>A0A7G6VQG6</accession>
<dbReference type="GO" id="GO:0017101">
    <property type="term" value="C:aminoacyl-tRNA synthetase multienzyme complex"/>
    <property type="evidence" value="ECO:0007669"/>
    <property type="project" value="TreeGrafter"/>
</dbReference>
<evidence type="ECO:0000259" key="9">
    <source>
        <dbReference type="PROSITE" id="PS50862"/>
    </source>
</evidence>
<dbReference type="PANTHER" id="PTHR43382:SF2">
    <property type="entry name" value="BIFUNCTIONAL GLUTAMATE_PROLINE--TRNA LIGASE"/>
    <property type="match status" value="1"/>
</dbReference>
<comment type="catalytic activity">
    <reaction evidence="7 8">
        <text>tRNA(Pro) + L-proline + ATP = L-prolyl-tRNA(Pro) + AMP + diphosphate</text>
        <dbReference type="Rhea" id="RHEA:14305"/>
        <dbReference type="Rhea" id="RHEA-COMP:9700"/>
        <dbReference type="Rhea" id="RHEA-COMP:9702"/>
        <dbReference type="ChEBI" id="CHEBI:30616"/>
        <dbReference type="ChEBI" id="CHEBI:33019"/>
        <dbReference type="ChEBI" id="CHEBI:60039"/>
        <dbReference type="ChEBI" id="CHEBI:78442"/>
        <dbReference type="ChEBI" id="CHEBI:78532"/>
        <dbReference type="ChEBI" id="CHEBI:456215"/>
        <dbReference type="EC" id="6.1.1.15"/>
    </reaction>
</comment>
<proteinExistence type="inferred from homology"/>
<dbReference type="AlphaFoldDB" id="A0A7G6VQG6"/>